<feature type="compositionally biased region" description="Low complexity" evidence="1">
    <location>
        <begin position="363"/>
        <end position="380"/>
    </location>
</feature>
<evidence type="ECO:0000313" key="3">
    <source>
        <dbReference type="EMBL" id="CAD8897009.1"/>
    </source>
</evidence>
<keyword evidence="2" id="KW-1133">Transmembrane helix</keyword>
<name>A0A7S1FXJ9_9STRA</name>
<feature type="compositionally biased region" description="Basic and acidic residues" evidence="1">
    <location>
        <begin position="1068"/>
        <end position="1077"/>
    </location>
</feature>
<dbReference type="EMBL" id="HBFR01033210">
    <property type="protein sequence ID" value="CAD8897009.1"/>
    <property type="molecule type" value="Transcribed_RNA"/>
</dbReference>
<feature type="transmembrane region" description="Helical" evidence="2">
    <location>
        <begin position="844"/>
        <end position="869"/>
    </location>
</feature>
<gene>
    <name evidence="3" type="ORF">CHYS00102_LOCUS24223</name>
</gene>
<protein>
    <submittedName>
        <fullName evidence="3">Uncharacterized protein</fullName>
    </submittedName>
</protein>
<proteinExistence type="predicted"/>
<keyword evidence="2" id="KW-0812">Transmembrane</keyword>
<feature type="transmembrane region" description="Helical" evidence="2">
    <location>
        <begin position="881"/>
        <end position="901"/>
    </location>
</feature>
<feature type="compositionally biased region" description="Low complexity" evidence="1">
    <location>
        <begin position="1349"/>
        <end position="1365"/>
    </location>
</feature>
<feature type="region of interest" description="Disordered" evidence="1">
    <location>
        <begin position="1068"/>
        <end position="1087"/>
    </location>
</feature>
<feature type="region of interest" description="Disordered" evidence="1">
    <location>
        <begin position="164"/>
        <end position="207"/>
    </location>
</feature>
<feature type="region of interest" description="Disordered" evidence="1">
    <location>
        <begin position="1096"/>
        <end position="1115"/>
    </location>
</feature>
<feature type="region of interest" description="Disordered" evidence="1">
    <location>
        <begin position="335"/>
        <end position="380"/>
    </location>
</feature>
<feature type="region of interest" description="Disordered" evidence="1">
    <location>
        <begin position="220"/>
        <end position="272"/>
    </location>
</feature>
<organism evidence="3">
    <name type="scientific">Corethron hystrix</name>
    <dbReference type="NCBI Taxonomy" id="216773"/>
    <lineage>
        <taxon>Eukaryota</taxon>
        <taxon>Sar</taxon>
        <taxon>Stramenopiles</taxon>
        <taxon>Ochrophyta</taxon>
        <taxon>Bacillariophyta</taxon>
        <taxon>Coscinodiscophyceae</taxon>
        <taxon>Corethrophycidae</taxon>
        <taxon>Corethrales</taxon>
        <taxon>Corethraceae</taxon>
        <taxon>Corethron</taxon>
    </lineage>
</organism>
<feature type="transmembrane region" description="Helical" evidence="2">
    <location>
        <begin position="707"/>
        <end position="726"/>
    </location>
</feature>
<feature type="transmembrane region" description="Helical" evidence="2">
    <location>
        <begin position="46"/>
        <end position="69"/>
    </location>
</feature>
<evidence type="ECO:0000256" key="1">
    <source>
        <dbReference type="SAM" id="MobiDB-lite"/>
    </source>
</evidence>
<accession>A0A7S1FXJ9</accession>
<feature type="transmembrane region" description="Helical" evidence="2">
    <location>
        <begin position="813"/>
        <end position="832"/>
    </location>
</feature>
<feature type="transmembrane region" description="Helical" evidence="2">
    <location>
        <begin position="773"/>
        <end position="793"/>
    </location>
</feature>
<feature type="compositionally biased region" description="Basic and acidic residues" evidence="1">
    <location>
        <begin position="220"/>
        <end position="234"/>
    </location>
</feature>
<keyword evidence="2" id="KW-0472">Membrane</keyword>
<feature type="region of interest" description="Disordered" evidence="1">
    <location>
        <begin position="96"/>
        <end position="117"/>
    </location>
</feature>
<feature type="compositionally biased region" description="Low complexity" evidence="1">
    <location>
        <begin position="250"/>
        <end position="272"/>
    </location>
</feature>
<sequence>MRDNQGAAAFLLSRTYAPHSFSTRNEVMASPPPLPLSLTTGAAFSYTPLLLCILGSLFFLILPLAVHLCRRQRSVRARMEVERRWIATAIPRQNESKHEEGYLTRSPMSNGRSPSPVRCCLGKGTVAPYSPLLDSEGEGVDDSSQSASTSADILADLFDFEQSQTTGDKDEEEKRKELPTPASPPSSDFPANPVSPTPVSPSSPEQEALDRLYTLWHARENTFDPGERSKSVEKRLKRSSPPLARPSPSPSRRLSSLPSISPCSSWESPSPSIAMKTTVQNRIALRSGKRASITAVASPSAVEMTIGGSIAASETESDVSLRAPLRSAIVARVTPSPLGRRGGSHSSLRRRMDNSLSSGSRHVAPPSMVASSDASDSAPNVSIRRPVHMQKNAWRHPVPVKYPSSDALVPLDPLYSPEKVPLPHISSTVTAERRYIVAPPGTKGMKNPSGRTCCSTLTYPLLLLADDAETRRFIPRLFKDGGLRLYLAFSKSLFYSLLLLRIDESRFTTATAVATTDLLYSLISLPVIAICASASQCADHVLFRNFEAAGQCWQVATALALIWTIPTNLAIARTISQILFNLSAPSAASVVSNYAWTRCAGSVIECAFSKPLEGALTTAGRREMASFGHLLRGAGYVAAAIFCKDLDNLGWTISGTDASAWILVLVISWRGRWFDTFRWRWNDCGLLQWEVTEQILRSVPTHLYRKLASYHAMPVALLAILGLMGGEVAGGAWIGLTLIWVVLMGWVDSVALVGEARLVHHLNHGNSAMAKWAAHKILTVGLCTCILLVGTLLLSAGSLVKLIYKDTQPGPEVMVAVPTMGILYLCAAIARLNQSLLDAQGRRFCVLVTQLMGRWITGVAVCMTLSYITPPYNVESLLANILLGIIVGYAVEAWVLWYLVLLTQWRTACERVMLETHDVYSGMKDRLPWSDYDRTFGLHKRQNWTTGDEYCDDYSEGWSSDDDTIATGSRSGRSTTTSGSREKVLEYLRQRNQNEKLLSGHNLMISLGEPSVHECKSTKDLDEIDRFQHSSDGVEMTSPLVSPDITNYLDGPDDESKLDYLIQKHLEEESHHSEGEQNKISISEDDQSENDLLDVSAHMDNDGSKNIPNNERHTNEIERQASEEMKRNLERYQGSQTSNTAQWVEDYPSVPFLAENDKNIASTVSSGKDLISTQQLTHKLSNDNYLPRPNDLDNNLLSMSPDPNMIDSCLFPNKEKQENSPVLHKPKHTKNNSEISATDDDYILGIGNITQIPIKEFKMGHRANRRMRQDKLQESESENDDWALARQIHNTSTKMTCASVVNNQVEDGVLDTFSPLPSITTRTLPANTSAKSENYSVALILNPEENDLSSTLYDDSDSQTDYSSSENSYTLTQDFNTDKEGSSLLYTNTKDGILPITGLVKVPQQQPTVVTPPKHQGIQYGTLQAQPIIQGNASLLSEDSEGSSDSATKITVGNMDYDGFYYQK</sequence>
<evidence type="ECO:0000256" key="2">
    <source>
        <dbReference type="SAM" id="Phobius"/>
    </source>
</evidence>
<feature type="region of interest" description="Disordered" evidence="1">
    <location>
        <begin position="1349"/>
        <end position="1369"/>
    </location>
</feature>
<reference evidence="3" key="1">
    <citation type="submission" date="2021-01" db="EMBL/GenBank/DDBJ databases">
        <authorList>
            <person name="Corre E."/>
            <person name="Pelletier E."/>
            <person name="Niang G."/>
            <person name="Scheremetjew M."/>
            <person name="Finn R."/>
            <person name="Kale V."/>
            <person name="Holt S."/>
            <person name="Cochrane G."/>
            <person name="Meng A."/>
            <person name="Brown T."/>
            <person name="Cohen L."/>
        </authorList>
    </citation>
    <scope>NUCLEOTIDE SEQUENCE</scope>
    <source>
        <strain evidence="3">308</strain>
    </source>
</reference>